<proteinExistence type="predicted"/>
<evidence type="ECO:0000256" key="1">
    <source>
        <dbReference type="SAM" id="MobiDB-lite"/>
    </source>
</evidence>
<name>A0A1G2KTF3_9BACT</name>
<dbReference type="EMBL" id="MHQL01000033">
    <property type="protein sequence ID" value="OHA02504.1"/>
    <property type="molecule type" value="Genomic_DNA"/>
</dbReference>
<feature type="compositionally biased region" description="Low complexity" evidence="1">
    <location>
        <begin position="28"/>
        <end position="40"/>
    </location>
</feature>
<evidence type="ECO:0000313" key="3">
    <source>
        <dbReference type="Proteomes" id="UP000177811"/>
    </source>
</evidence>
<accession>A0A1G2KTF3</accession>
<sequence length="434" mass="49950">MENFEKEYDKLAPQKMRASRLMAESDDTAAPPSDAGAAAAEKNYSVSSEFQEYVRGHPPIQRVFSPENELAKIRRLPKNEQRAALITFKELLARQRTAWAACRVFIEKSIEANNGIPKKELLNLARRFGDQYGFTNEQRKTAERLIDGYYKYRYRALQMRRRFPDDKKLIKKILGMDPEEIGQVDITVGPMTIDLTVGGASMKKIYEKTGGAQVSGFQYGGFAWHTAGRNPIFYTVINQDQETRGAFDDLTGEETRRHEHEHQKNELFRSVFKQEAQREGTWGALQLDLKFLKYYDESDPDITKALFESYMRAEMTNALDSAKDEITATLTTMSVSALQYRLDDLFFGEHGPCDYLGPMREWGTKEKNGTYRDLVEKILVKEYRAIIEKAVASYGELIKTRAYTFQEATALLTDKPLPEWPKALQRFLEQKNVR</sequence>
<protein>
    <submittedName>
        <fullName evidence="2">Uncharacterized protein</fullName>
    </submittedName>
</protein>
<feature type="compositionally biased region" description="Basic and acidic residues" evidence="1">
    <location>
        <begin position="1"/>
        <end position="12"/>
    </location>
</feature>
<reference evidence="2 3" key="1">
    <citation type="journal article" date="2016" name="Nat. Commun.">
        <title>Thousands of microbial genomes shed light on interconnected biogeochemical processes in an aquifer system.</title>
        <authorList>
            <person name="Anantharaman K."/>
            <person name="Brown C.T."/>
            <person name="Hug L.A."/>
            <person name="Sharon I."/>
            <person name="Castelle C.J."/>
            <person name="Probst A.J."/>
            <person name="Thomas B.C."/>
            <person name="Singh A."/>
            <person name="Wilkins M.J."/>
            <person name="Karaoz U."/>
            <person name="Brodie E.L."/>
            <person name="Williams K.H."/>
            <person name="Hubbard S.S."/>
            <person name="Banfield J.F."/>
        </authorList>
    </citation>
    <scope>NUCLEOTIDE SEQUENCE [LARGE SCALE GENOMIC DNA]</scope>
</reference>
<comment type="caution">
    <text evidence="2">The sequence shown here is derived from an EMBL/GenBank/DDBJ whole genome shotgun (WGS) entry which is preliminary data.</text>
</comment>
<organism evidence="2 3">
    <name type="scientific">Candidatus Sungbacteria bacterium RIFCSPHIGHO2_02_FULL_51_29</name>
    <dbReference type="NCBI Taxonomy" id="1802273"/>
    <lineage>
        <taxon>Bacteria</taxon>
        <taxon>Candidatus Sungiibacteriota</taxon>
    </lineage>
</organism>
<dbReference type="AlphaFoldDB" id="A0A1G2KTF3"/>
<dbReference type="Proteomes" id="UP000177811">
    <property type="component" value="Unassembled WGS sequence"/>
</dbReference>
<evidence type="ECO:0000313" key="2">
    <source>
        <dbReference type="EMBL" id="OHA02504.1"/>
    </source>
</evidence>
<feature type="region of interest" description="Disordered" evidence="1">
    <location>
        <begin position="1"/>
        <end position="40"/>
    </location>
</feature>
<gene>
    <name evidence="2" type="ORF">A3C16_01265</name>
</gene>